<reference evidence="3" key="1">
    <citation type="submission" date="2023-08" db="EMBL/GenBank/DDBJ databases">
        <authorList>
            <person name="Chen Y."/>
            <person name="Shah S."/>
            <person name="Dougan E. K."/>
            <person name="Thang M."/>
            <person name="Chan C."/>
        </authorList>
    </citation>
    <scope>NUCLEOTIDE SEQUENCE</scope>
</reference>
<dbReference type="SUPFAM" id="SSF53335">
    <property type="entry name" value="S-adenosyl-L-methionine-dependent methyltransferases"/>
    <property type="match status" value="1"/>
</dbReference>
<dbReference type="InterPro" id="IPR029063">
    <property type="entry name" value="SAM-dependent_MTases_sf"/>
</dbReference>
<dbReference type="InterPro" id="IPR000426">
    <property type="entry name" value="Proteasome_asu_N"/>
</dbReference>
<dbReference type="Proteomes" id="UP001178507">
    <property type="component" value="Unassembled WGS sequence"/>
</dbReference>
<dbReference type="Pfam" id="PF08242">
    <property type="entry name" value="Methyltransf_12"/>
    <property type="match status" value="1"/>
</dbReference>
<dbReference type="PANTHER" id="PTHR45128">
    <property type="entry name" value="METHYLTRANSFERASE TYPE 11"/>
    <property type="match status" value="1"/>
</dbReference>
<dbReference type="InterPro" id="IPR029055">
    <property type="entry name" value="Ntn_hydrolases_N"/>
</dbReference>
<keyword evidence="4" id="KW-1185">Reference proteome</keyword>
<dbReference type="InterPro" id="IPR053173">
    <property type="entry name" value="SAM-binding_MTase"/>
</dbReference>
<feature type="domain" description="Proteasome alpha-type subunits" evidence="2">
    <location>
        <begin position="5"/>
        <end position="27"/>
    </location>
</feature>
<dbReference type="InterPro" id="IPR013217">
    <property type="entry name" value="Methyltransf_12"/>
</dbReference>
<dbReference type="GO" id="GO:0019773">
    <property type="term" value="C:proteasome core complex, alpha-subunit complex"/>
    <property type="evidence" value="ECO:0007669"/>
    <property type="project" value="InterPro"/>
</dbReference>
<sequence>MAGGYDRAITVFSPDGHLFQVEYALEAVRKGTTTVGVKGKDCRGLRHKPSLTSPNAPEPPNAAMKLELRDASFAAGGLLLGAWLSWALRPAADKAEKAAEKVPDEVAALEARKAELQRQLGADLRGAAVMAMVYLGDQLGLYRTMASDTWTASKLAKAAGGLQPRLVQEWLAQQAASGILDFDAARQSFALPAPCRALLAEQLSGSFFAPYATMMLACWKRLPAMLQAFRGGCLAPSYDEAGEDLADAMARLHVPEVKFFFIPRALPVIQEGSLLQRLHNEALLCADIGCSGADCTLELARAFPRSRFHAYEVADPALARARDNVKHTGLKNLFVEDAKVQPVGQGAPGGNKFDFVMCYDVLHDLADPEQLIREVRSVLADEGVWVIVDIASHGDMAANIQQHQKAPTYYGISVCVCLASGLSTANGAGLGTLGFPPEVAEPMFRQNGFSRVRSFKMPGLEKNQCYELQI</sequence>
<dbReference type="Pfam" id="PF21320">
    <property type="entry name" value="WHD_Rv2258c"/>
    <property type="match status" value="1"/>
</dbReference>
<dbReference type="Gene3D" id="3.40.50.150">
    <property type="entry name" value="Vaccinia Virus protein VP39"/>
    <property type="match status" value="1"/>
</dbReference>
<dbReference type="AlphaFoldDB" id="A0AA36MJA4"/>
<keyword evidence="1" id="KW-0175">Coiled coil</keyword>
<gene>
    <name evidence="3" type="ORF">EVOR1521_LOCUS941</name>
</gene>
<name>A0AA36MJA4_9DINO</name>
<evidence type="ECO:0000256" key="1">
    <source>
        <dbReference type="SAM" id="Coils"/>
    </source>
</evidence>
<evidence type="ECO:0000313" key="3">
    <source>
        <dbReference type="EMBL" id="CAJ1370365.1"/>
    </source>
</evidence>
<accession>A0AA36MJA4</accession>
<dbReference type="InterPro" id="IPR048711">
    <property type="entry name" value="WHD_Rv2258c"/>
</dbReference>
<dbReference type="CDD" id="cd02440">
    <property type="entry name" value="AdoMet_MTases"/>
    <property type="match status" value="1"/>
</dbReference>
<feature type="coiled-coil region" evidence="1">
    <location>
        <begin position="92"/>
        <end position="119"/>
    </location>
</feature>
<dbReference type="PROSITE" id="PS00388">
    <property type="entry name" value="PROTEASOME_ALPHA_1"/>
    <property type="match status" value="1"/>
</dbReference>
<dbReference type="EMBL" id="CAUJNA010000012">
    <property type="protein sequence ID" value="CAJ1370365.1"/>
    <property type="molecule type" value="Genomic_DNA"/>
</dbReference>
<dbReference type="Pfam" id="PF10584">
    <property type="entry name" value="Proteasome_A_N"/>
    <property type="match status" value="1"/>
</dbReference>
<organism evidence="3 4">
    <name type="scientific">Effrenium voratum</name>
    <dbReference type="NCBI Taxonomy" id="2562239"/>
    <lineage>
        <taxon>Eukaryota</taxon>
        <taxon>Sar</taxon>
        <taxon>Alveolata</taxon>
        <taxon>Dinophyceae</taxon>
        <taxon>Suessiales</taxon>
        <taxon>Symbiodiniaceae</taxon>
        <taxon>Effrenium</taxon>
    </lineage>
</organism>
<proteinExistence type="predicted"/>
<comment type="caution">
    <text evidence="3">The sequence shown here is derived from an EMBL/GenBank/DDBJ whole genome shotgun (WGS) entry which is preliminary data.</text>
</comment>
<evidence type="ECO:0000259" key="2">
    <source>
        <dbReference type="PROSITE" id="PS00388"/>
    </source>
</evidence>
<dbReference type="SUPFAM" id="SSF56235">
    <property type="entry name" value="N-terminal nucleophile aminohydrolases (Ntn hydrolases)"/>
    <property type="match status" value="1"/>
</dbReference>
<dbReference type="GO" id="GO:0006511">
    <property type="term" value="P:ubiquitin-dependent protein catabolic process"/>
    <property type="evidence" value="ECO:0007669"/>
    <property type="project" value="InterPro"/>
</dbReference>
<dbReference type="SMART" id="SM00948">
    <property type="entry name" value="Proteasome_A_N"/>
    <property type="match status" value="1"/>
</dbReference>
<dbReference type="Gene3D" id="3.60.20.10">
    <property type="entry name" value="Glutamine Phosphoribosylpyrophosphate, subunit 1, domain 1"/>
    <property type="match status" value="1"/>
</dbReference>
<evidence type="ECO:0000313" key="4">
    <source>
        <dbReference type="Proteomes" id="UP001178507"/>
    </source>
</evidence>
<protein>
    <recommendedName>
        <fullName evidence="2">Proteasome alpha-type subunits domain-containing protein</fullName>
    </recommendedName>
</protein>